<dbReference type="STRING" id="83767.SAMN05660652_02582"/>
<comment type="subcellular location">
    <subcellularLocation>
        <location evidence="1">Cell envelope</location>
    </subcellularLocation>
</comment>
<dbReference type="InterPro" id="IPR004682">
    <property type="entry name" value="TRAP_DctP"/>
</dbReference>
<sequence length="341" mass="37356">MVNSSRRNVLRTLAAAPVVAAVGAIPGFARAAAPEFSFKFGHNQPTNHPLHIRAQEAADRVFKESNGRLEVKIFPNGQMGGDNDMLSQVRSGGIEMYTPASLGLSTLVPVAAINAIGFAFADYNQVWAAMDGKVGAHVRAQLEKAGLYALEKVWDNGFRHITTSSKPINSVADMSGLKIRVPVSPLPVSMFKGLGAAPGSLQFAELYTALQTKVYDAQENPLSIIQIAKMYEVQKYCSLTNHMWDGWWMIINGRAWKGLPPDLQKILSTAFNDAVVKERADVRALNDSTMADLKAKGMVFNSPSPESFRAALKKSGFYEEWRKKFGEEAWGYLEQSVGKLS</sequence>
<dbReference type="InterPro" id="IPR018389">
    <property type="entry name" value="DctP_fam"/>
</dbReference>
<evidence type="ECO:0000256" key="5">
    <source>
        <dbReference type="SAM" id="SignalP"/>
    </source>
</evidence>
<evidence type="ECO:0000256" key="1">
    <source>
        <dbReference type="ARBA" id="ARBA00004196"/>
    </source>
</evidence>
<name>A0A1G8GGF5_9RHOO</name>
<dbReference type="Pfam" id="PF03480">
    <property type="entry name" value="DctP"/>
    <property type="match status" value="1"/>
</dbReference>
<keyword evidence="6" id="KW-0675">Receptor</keyword>
<gene>
    <name evidence="6" type="ORF">SAMN05660652_02582</name>
</gene>
<protein>
    <submittedName>
        <fullName evidence="6">Tripartite ATP-independent transporter solute receptor, DctP family</fullName>
    </submittedName>
</protein>
<accession>A0A1G8GGF5</accession>
<feature type="chain" id="PRO_5011472407" evidence="5">
    <location>
        <begin position="32"/>
        <end position="341"/>
    </location>
</feature>
<evidence type="ECO:0000256" key="2">
    <source>
        <dbReference type="ARBA" id="ARBA00009023"/>
    </source>
</evidence>
<dbReference type="GO" id="GO:0055085">
    <property type="term" value="P:transmembrane transport"/>
    <property type="evidence" value="ECO:0007669"/>
    <property type="project" value="InterPro"/>
</dbReference>
<dbReference type="RefSeq" id="WP_091938308.1">
    <property type="nucleotide sequence ID" value="NZ_FNCY01000010.1"/>
</dbReference>
<feature type="signal peptide" evidence="5">
    <location>
        <begin position="1"/>
        <end position="31"/>
    </location>
</feature>
<dbReference type="AlphaFoldDB" id="A0A1G8GGF5"/>
<keyword evidence="7" id="KW-1185">Reference proteome</keyword>
<dbReference type="OrthoDB" id="9794826at2"/>
<dbReference type="NCBIfam" id="NF037995">
    <property type="entry name" value="TRAP_S1"/>
    <property type="match status" value="1"/>
</dbReference>
<dbReference type="CDD" id="cd13603">
    <property type="entry name" value="PBP2_TRAP_Siap_TeaA_like"/>
    <property type="match status" value="1"/>
</dbReference>
<evidence type="ECO:0000313" key="6">
    <source>
        <dbReference type="EMBL" id="SDH93400.1"/>
    </source>
</evidence>
<keyword evidence="3" id="KW-0813">Transport</keyword>
<comment type="similarity">
    <text evidence="2">Belongs to the bacterial solute-binding protein 7 family.</text>
</comment>
<dbReference type="InterPro" id="IPR038404">
    <property type="entry name" value="TRAP_DctP_sf"/>
</dbReference>
<dbReference type="Gene3D" id="3.40.190.170">
    <property type="entry name" value="Bacterial extracellular solute-binding protein, family 7"/>
    <property type="match status" value="1"/>
</dbReference>
<dbReference type="NCBIfam" id="TIGR00787">
    <property type="entry name" value="dctP"/>
    <property type="match status" value="1"/>
</dbReference>
<dbReference type="Proteomes" id="UP000198607">
    <property type="component" value="Unassembled WGS sequence"/>
</dbReference>
<dbReference type="GO" id="GO:0030288">
    <property type="term" value="C:outer membrane-bounded periplasmic space"/>
    <property type="evidence" value="ECO:0007669"/>
    <property type="project" value="InterPro"/>
</dbReference>
<evidence type="ECO:0000313" key="7">
    <source>
        <dbReference type="Proteomes" id="UP000198607"/>
    </source>
</evidence>
<dbReference type="PANTHER" id="PTHR33376">
    <property type="match status" value="1"/>
</dbReference>
<dbReference type="PANTHER" id="PTHR33376:SF4">
    <property type="entry name" value="SIALIC ACID-BINDING PERIPLASMIC PROTEIN SIAP"/>
    <property type="match status" value="1"/>
</dbReference>
<dbReference type="PROSITE" id="PS51318">
    <property type="entry name" value="TAT"/>
    <property type="match status" value="1"/>
</dbReference>
<keyword evidence="4 5" id="KW-0732">Signal</keyword>
<organism evidence="6 7">
    <name type="scientific">Propionivibrio dicarboxylicus</name>
    <dbReference type="NCBI Taxonomy" id="83767"/>
    <lineage>
        <taxon>Bacteria</taxon>
        <taxon>Pseudomonadati</taxon>
        <taxon>Pseudomonadota</taxon>
        <taxon>Betaproteobacteria</taxon>
        <taxon>Rhodocyclales</taxon>
        <taxon>Rhodocyclaceae</taxon>
        <taxon>Propionivibrio</taxon>
    </lineage>
</organism>
<dbReference type="EMBL" id="FNCY01000010">
    <property type="protein sequence ID" value="SDH93400.1"/>
    <property type="molecule type" value="Genomic_DNA"/>
</dbReference>
<evidence type="ECO:0000256" key="3">
    <source>
        <dbReference type="ARBA" id="ARBA00022448"/>
    </source>
</evidence>
<evidence type="ECO:0000256" key="4">
    <source>
        <dbReference type="ARBA" id="ARBA00022729"/>
    </source>
</evidence>
<dbReference type="InterPro" id="IPR006311">
    <property type="entry name" value="TAT_signal"/>
</dbReference>
<proteinExistence type="inferred from homology"/>
<dbReference type="PIRSF" id="PIRSF006470">
    <property type="entry name" value="DctB"/>
    <property type="match status" value="1"/>
</dbReference>
<reference evidence="6 7" key="1">
    <citation type="submission" date="2016-10" db="EMBL/GenBank/DDBJ databases">
        <authorList>
            <person name="de Groot N.N."/>
        </authorList>
    </citation>
    <scope>NUCLEOTIDE SEQUENCE [LARGE SCALE GENOMIC DNA]</scope>
    <source>
        <strain evidence="6 7">DSM 5885</strain>
    </source>
</reference>